<keyword evidence="2" id="KW-1185">Reference proteome</keyword>
<name>A0ACA9PA60_9GLOM</name>
<comment type="caution">
    <text evidence="1">The sequence shown here is derived from an EMBL/GenBank/DDBJ whole genome shotgun (WGS) entry which is preliminary data.</text>
</comment>
<feature type="non-terminal residue" evidence="1">
    <location>
        <position position="320"/>
    </location>
</feature>
<evidence type="ECO:0000313" key="1">
    <source>
        <dbReference type="EMBL" id="CAG8700251.1"/>
    </source>
</evidence>
<protein>
    <submittedName>
        <fullName evidence="1">12451_t:CDS:1</fullName>
    </submittedName>
</protein>
<sequence>MSILKGALERLLAEAQSWRQKELEQACTTSLEQLQQEINYIAKKKAIKNGKLKAKVENDTVDVAPIINNSENGSISINNTINNVPKSQSSTNGSAGETSQRGAEKAAEKAAAEKDLKPTSSSPKNSQSLSSQANSRLSISSSLFARAGEDLPKILADNYWQPFRIACGTSIPTSIRVLALDCLQKIIAHGLLKGSSPIIPPKNNVTKKRDSKIKPSSSTNGFSESNDLSFIDISDTPFDNDDSNNFDSGFTGPQTDQTVQLQILKVLLTLVTTEQCPVHGISLLKIIQTCCNIYCYSKSQVNQATAKAELTQISNFVVSR</sequence>
<dbReference type="EMBL" id="CAJVPU010026532">
    <property type="protein sequence ID" value="CAG8700251.1"/>
    <property type="molecule type" value="Genomic_DNA"/>
</dbReference>
<dbReference type="Proteomes" id="UP000789702">
    <property type="component" value="Unassembled WGS sequence"/>
</dbReference>
<gene>
    <name evidence="1" type="ORF">DHETER_LOCUS11716</name>
</gene>
<accession>A0ACA9PA60</accession>
<organism evidence="1 2">
    <name type="scientific">Dentiscutata heterogama</name>
    <dbReference type="NCBI Taxonomy" id="1316150"/>
    <lineage>
        <taxon>Eukaryota</taxon>
        <taxon>Fungi</taxon>
        <taxon>Fungi incertae sedis</taxon>
        <taxon>Mucoromycota</taxon>
        <taxon>Glomeromycotina</taxon>
        <taxon>Glomeromycetes</taxon>
        <taxon>Diversisporales</taxon>
        <taxon>Gigasporaceae</taxon>
        <taxon>Dentiscutata</taxon>
    </lineage>
</organism>
<proteinExistence type="predicted"/>
<reference evidence="1" key="1">
    <citation type="submission" date="2021-06" db="EMBL/GenBank/DDBJ databases">
        <authorList>
            <person name="Kallberg Y."/>
            <person name="Tangrot J."/>
            <person name="Rosling A."/>
        </authorList>
    </citation>
    <scope>NUCLEOTIDE SEQUENCE</scope>
    <source>
        <strain evidence="1">IL203A</strain>
    </source>
</reference>
<evidence type="ECO:0000313" key="2">
    <source>
        <dbReference type="Proteomes" id="UP000789702"/>
    </source>
</evidence>